<name>A0A6P4JC96_DROKI</name>
<keyword evidence="1" id="KW-0732">Signal</keyword>
<dbReference type="OrthoDB" id="7834469at2759"/>
<reference evidence="3" key="2">
    <citation type="submission" date="2025-08" db="UniProtKB">
        <authorList>
            <consortium name="RefSeq"/>
        </authorList>
    </citation>
    <scope>IDENTIFICATION</scope>
    <source>
        <strain evidence="3">14028-0561.14</strain>
        <tissue evidence="3">Whole fly</tissue>
    </source>
</reference>
<sequence length="183" mass="21373">MKTWLWVRWLLIFKCVGSAPRNFRIAVDDVSIKIFDAELLEKFDCQVLQIDNKSYVNCQIVLKRYVDQLKARSILDFWKPNGQAMKLFDARLDACLFMGSVHKNRFFNIYAKALKKYSNLKCPLKPNFTYTLEKLNLDEQDFPAFVPLGSFRCNTEFTFNDSMSKAIRIIVRGKILPRRSAAP</sequence>
<feature type="signal peptide" evidence="1">
    <location>
        <begin position="1"/>
        <end position="18"/>
    </location>
</feature>
<dbReference type="PANTHER" id="PTHR20898">
    <property type="entry name" value="DAEDALUS ON 3-RELATED-RELATED"/>
    <property type="match status" value="1"/>
</dbReference>
<proteinExistence type="predicted"/>
<dbReference type="GeneID" id="108086151"/>
<dbReference type="PANTHER" id="PTHR20898:SF0">
    <property type="entry name" value="DAEDALUS ON 3-RELATED"/>
    <property type="match status" value="1"/>
</dbReference>
<accession>A0A6P4JC96</accession>
<organism evidence="2 3">
    <name type="scientific">Drosophila kikkawai</name>
    <name type="common">Fruit fly</name>
    <dbReference type="NCBI Taxonomy" id="30033"/>
    <lineage>
        <taxon>Eukaryota</taxon>
        <taxon>Metazoa</taxon>
        <taxon>Ecdysozoa</taxon>
        <taxon>Arthropoda</taxon>
        <taxon>Hexapoda</taxon>
        <taxon>Insecta</taxon>
        <taxon>Pterygota</taxon>
        <taxon>Neoptera</taxon>
        <taxon>Endopterygota</taxon>
        <taxon>Diptera</taxon>
        <taxon>Brachycera</taxon>
        <taxon>Muscomorpha</taxon>
        <taxon>Ephydroidea</taxon>
        <taxon>Drosophilidae</taxon>
        <taxon>Drosophila</taxon>
        <taxon>Sophophora</taxon>
    </lineage>
</organism>
<reference evidence="2" key="1">
    <citation type="submission" date="2025-05" db="UniProtKB">
        <authorList>
            <consortium name="RefSeq"/>
        </authorList>
    </citation>
    <scope>NUCLEOTIDE SEQUENCE [LARGE SCALE GENOMIC DNA]</scope>
    <source>
        <strain evidence="2">14028-0561.14</strain>
    </source>
</reference>
<evidence type="ECO:0000313" key="2">
    <source>
        <dbReference type="Proteomes" id="UP001652661"/>
    </source>
</evidence>
<feature type="chain" id="PRO_5045117158" evidence="1">
    <location>
        <begin position="19"/>
        <end position="183"/>
    </location>
</feature>
<gene>
    <name evidence="3" type="primary">LOC108086151</name>
</gene>
<dbReference type="SMART" id="SM00697">
    <property type="entry name" value="DM8"/>
    <property type="match status" value="1"/>
</dbReference>
<dbReference type="InterPro" id="IPR010512">
    <property type="entry name" value="DUF1091"/>
</dbReference>
<keyword evidence="2" id="KW-1185">Reference proteome</keyword>
<protein>
    <submittedName>
        <fullName evidence="3">Uncharacterized protein</fullName>
    </submittedName>
</protein>
<evidence type="ECO:0000256" key="1">
    <source>
        <dbReference type="SAM" id="SignalP"/>
    </source>
</evidence>
<dbReference type="RefSeq" id="XP_017038505.2">
    <property type="nucleotide sequence ID" value="XM_017183016.3"/>
</dbReference>
<dbReference type="Pfam" id="PF06477">
    <property type="entry name" value="DUF1091"/>
    <property type="match status" value="1"/>
</dbReference>
<dbReference type="Proteomes" id="UP001652661">
    <property type="component" value="Chromosome 2R"/>
</dbReference>
<evidence type="ECO:0000313" key="3">
    <source>
        <dbReference type="RefSeq" id="XP_017038505.2"/>
    </source>
</evidence>